<reference evidence="1 2" key="1">
    <citation type="submission" date="2019-03" db="EMBL/GenBank/DDBJ databases">
        <title>Single cell metagenomics reveals metabolic interactions within the superorganism composed of flagellate Streblomastix strix and complex community of Bacteroidetes bacteria on its surface.</title>
        <authorList>
            <person name="Treitli S.C."/>
            <person name="Kolisko M."/>
            <person name="Husnik F."/>
            <person name="Keeling P."/>
            <person name="Hampl V."/>
        </authorList>
    </citation>
    <scope>NUCLEOTIDE SEQUENCE [LARGE SCALE GENOMIC DNA]</scope>
    <source>
        <strain evidence="1">ST1C</strain>
    </source>
</reference>
<dbReference type="AlphaFoldDB" id="A0A5J4VY13"/>
<dbReference type="Proteomes" id="UP000324800">
    <property type="component" value="Unassembled WGS sequence"/>
</dbReference>
<name>A0A5J4VY13_9EUKA</name>
<dbReference type="EMBL" id="SNRW01004357">
    <property type="protein sequence ID" value="KAA6387485.1"/>
    <property type="molecule type" value="Genomic_DNA"/>
</dbReference>
<comment type="caution">
    <text evidence="1">The sequence shown here is derived from an EMBL/GenBank/DDBJ whole genome shotgun (WGS) entry which is preliminary data.</text>
</comment>
<proteinExistence type="predicted"/>
<protein>
    <submittedName>
        <fullName evidence="1">Uncharacterized protein</fullName>
    </submittedName>
</protein>
<sequence length="102" mass="11803">MSWLTSFCCDNILIAVGLGRWGTKSKELRIPVGQYVNHASALFETGIANRFEIDSSNGSHFQRHQFDAKMSFILNIFNWEWIKQKEKEGKAFIMENILNIYA</sequence>
<evidence type="ECO:0000313" key="2">
    <source>
        <dbReference type="Proteomes" id="UP000324800"/>
    </source>
</evidence>
<evidence type="ECO:0000313" key="1">
    <source>
        <dbReference type="EMBL" id="KAA6387485.1"/>
    </source>
</evidence>
<gene>
    <name evidence="1" type="ORF">EZS28_016989</name>
</gene>
<organism evidence="1 2">
    <name type="scientific">Streblomastix strix</name>
    <dbReference type="NCBI Taxonomy" id="222440"/>
    <lineage>
        <taxon>Eukaryota</taxon>
        <taxon>Metamonada</taxon>
        <taxon>Preaxostyla</taxon>
        <taxon>Oxymonadida</taxon>
        <taxon>Streblomastigidae</taxon>
        <taxon>Streblomastix</taxon>
    </lineage>
</organism>
<accession>A0A5J4VY13</accession>